<gene>
    <name evidence="1" type="ORF">BJ965_006996</name>
</gene>
<evidence type="ECO:0000313" key="1">
    <source>
        <dbReference type="EMBL" id="MBB4717114.1"/>
    </source>
</evidence>
<dbReference type="GeneID" id="95798947"/>
<keyword evidence="2" id="KW-1185">Reference proteome</keyword>
<reference evidence="1 2" key="1">
    <citation type="submission" date="2020-08" db="EMBL/GenBank/DDBJ databases">
        <title>Sequencing the genomes of 1000 actinobacteria strains.</title>
        <authorList>
            <person name="Klenk H.-P."/>
        </authorList>
    </citation>
    <scope>NUCLEOTIDE SEQUENCE [LARGE SCALE GENOMIC DNA]</scope>
    <source>
        <strain evidence="1 2">DSM 40483</strain>
    </source>
</reference>
<accession>A0A7W7DUD9</accession>
<evidence type="ECO:0000313" key="2">
    <source>
        <dbReference type="Proteomes" id="UP000565089"/>
    </source>
</evidence>
<dbReference type="Proteomes" id="UP000565089">
    <property type="component" value="Unassembled WGS sequence"/>
</dbReference>
<organism evidence="1 2">
    <name type="scientific">Streptomyces luteogriseus</name>
    <dbReference type="NCBI Taxonomy" id="68233"/>
    <lineage>
        <taxon>Bacteria</taxon>
        <taxon>Bacillati</taxon>
        <taxon>Actinomycetota</taxon>
        <taxon>Actinomycetes</taxon>
        <taxon>Kitasatosporales</taxon>
        <taxon>Streptomycetaceae</taxon>
        <taxon>Streptomyces</taxon>
    </lineage>
</organism>
<name>A0A7W7DUD9_9ACTN</name>
<dbReference type="AlphaFoldDB" id="A0A7W7DUD9"/>
<comment type="caution">
    <text evidence="1">The sequence shown here is derived from an EMBL/GenBank/DDBJ whole genome shotgun (WGS) entry which is preliminary data.</text>
</comment>
<dbReference type="RefSeq" id="WP_184914723.1">
    <property type="nucleotide sequence ID" value="NZ_JACHMS010000001.1"/>
</dbReference>
<protein>
    <submittedName>
        <fullName evidence="1">Uncharacterized protein</fullName>
    </submittedName>
</protein>
<proteinExistence type="predicted"/>
<sequence length="73" mass="7414">MLFADPRLGDACYVLLEEVFIADEGADPVFEVVGDGEDNGVAVGADFAQDGPVGDVGDGGVLGGGMCVEFLAY</sequence>
<dbReference type="EMBL" id="JACHMS010000001">
    <property type="protein sequence ID" value="MBB4717114.1"/>
    <property type="molecule type" value="Genomic_DNA"/>
</dbReference>